<evidence type="ECO:0000313" key="1">
    <source>
        <dbReference type="EMBL" id="PWW79509.1"/>
    </source>
</evidence>
<dbReference type="STRING" id="42249.A0A317SYL4"/>
<accession>A0A317SYL4</accession>
<dbReference type="AlphaFoldDB" id="A0A317SYL4"/>
<gene>
    <name evidence="1" type="ORF">C7212DRAFT_310379</name>
</gene>
<name>A0A317SYL4_9PEZI</name>
<evidence type="ECO:0000313" key="2">
    <source>
        <dbReference type="Proteomes" id="UP000246991"/>
    </source>
</evidence>
<protein>
    <submittedName>
        <fullName evidence="1">Uncharacterized protein</fullName>
    </submittedName>
</protein>
<organism evidence="1 2">
    <name type="scientific">Tuber magnatum</name>
    <name type="common">white Piedmont truffle</name>
    <dbReference type="NCBI Taxonomy" id="42249"/>
    <lineage>
        <taxon>Eukaryota</taxon>
        <taxon>Fungi</taxon>
        <taxon>Dikarya</taxon>
        <taxon>Ascomycota</taxon>
        <taxon>Pezizomycotina</taxon>
        <taxon>Pezizomycetes</taxon>
        <taxon>Pezizales</taxon>
        <taxon>Tuberaceae</taxon>
        <taxon>Tuber</taxon>
    </lineage>
</organism>
<dbReference type="EMBL" id="PYWC01000008">
    <property type="protein sequence ID" value="PWW79509.1"/>
    <property type="molecule type" value="Genomic_DNA"/>
</dbReference>
<feature type="non-terminal residue" evidence="1">
    <location>
        <position position="120"/>
    </location>
</feature>
<comment type="caution">
    <text evidence="1">The sequence shown here is derived from an EMBL/GenBank/DDBJ whole genome shotgun (WGS) entry which is preliminary data.</text>
</comment>
<proteinExistence type="predicted"/>
<keyword evidence="2" id="KW-1185">Reference proteome</keyword>
<sequence>MGVNDSFKGVKGVGDFGKWVVGEEEKEREIIRGLGKREERDQEQEGFWERVELEEEEVEECRKKQGNRKAAGEDEIGGKVWKEIWEEGKGRKIEYVPKQFRSVLGVVIRKLRKEDYGKPE</sequence>
<dbReference type="Proteomes" id="UP000246991">
    <property type="component" value="Unassembled WGS sequence"/>
</dbReference>
<reference evidence="1 2" key="1">
    <citation type="submission" date="2018-03" db="EMBL/GenBank/DDBJ databases">
        <title>Genomes of Pezizomycetes fungi and the evolution of truffles.</title>
        <authorList>
            <person name="Murat C."/>
            <person name="Payen T."/>
            <person name="Noel B."/>
            <person name="Kuo A."/>
            <person name="Martin F.M."/>
        </authorList>
    </citation>
    <scope>NUCLEOTIDE SEQUENCE [LARGE SCALE GENOMIC DNA]</scope>
    <source>
        <strain evidence="1">091103-1</strain>
    </source>
</reference>